<dbReference type="Proteomes" id="UP000077315">
    <property type="component" value="Unassembled WGS sequence"/>
</dbReference>
<dbReference type="EMBL" id="KV440973">
    <property type="protein sequence ID" value="OAD78500.1"/>
    <property type="molecule type" value="Genomic_DNA"/>
</dbReference>
<sequence length="322" mass="37316">MRHNKQPYEETRTCTVQMNKYFRTDLVLNVKKFVELSISKSFFDNNDIKIKEKVYGFKLAKLLPFDTTTESKDTIQPMDKSLVNRIRFDTDFKCLSQASICKLHLTIFFFFGSRGVKEDNLNAHPVQNSLSCSFKESDHDNQSFYLEKQRTGGLEGEKWTTKINIAKQRLAKLRHTFKKDETLEENVPGKRLSPFEPIIEHLFFSNDTSIYLEDVRNKSPDAFTAGQSVCSLICNTLKKVLASEKNRYHIIAYQIYFCILADDVIKYARYIKSTRALCPSEYFSSSNALHLNSIALYQLLTQTLDQEQSEQPSNSNKKKEIV</sequence>
<name>A0A163EGE3_PHYB8</name>
<dbReference type="GeneID" id="29001913"/>
<dbReference type="InParanoid" id="A0A163EGE3"/>
<dbReference type="VEuPathDB" id="FungiDB:PHYBLDRAFT_62732"/>
<organism evidence="1 2">
    <name type="scientific">Phycomyces blakesleeanus (strain ATCC 8743b / DSM 1359 / FGSC 10004 / NBRC 33097 / NRRL 1555)</name>
    <dbReference type="NCBI Taxonomy" id="763407"/>
    <lineage>
        <taxon>Eukaryota</taxon>
        <taxon>Fungi</taxon>
        <taxon>Fungi incertae sedis</taxon>
        <taxon>Mucoromycota</taxon>
        <taxon>Mucoromycotina</taxon>
        <taxon>Mucoromycetes</taxon>
        <taxon>Mucorales</taxon>
        <taxon>Phycomycetaceae</taxon>
        <taxon>Phycomyces</taxon>
    </lineage>
</organism>
<protein>
    <submittedName>
        <fullName evidence="1">Uncharacterized protein</fullName>
    </submittedName>
</protein>
<dbReference type="AlphaFoldDB" id="A0A163EGE3"/>
<dbReference type="RefSeq" id="XP_018296540.1">
    <property type="nucleotide sequence ID" value="XM_018441007.1"/>
</dbReference>
<accession>A0A163EGE3</accession>
<proteinExistence type="predicted"/>
<evidence type="ECO:0000313" key="1">
    <source>
        <dbReference type="EMBL" id="OAD78500.1"/>
    </source>
</evidence>
<keyword evidence="2" id="KW-1185">Reference proteome</keyword>
<reference evidence="2" key="1">
    <citation type="submission" date="2015-06" db="EMBL/GenBank/DDBJ databases">
        <title>Expansion of signal transduction pathways in fungi by whole-genome duplication.</title>
        <authorList>
            <consortium name="DOE Joint Genome Institute"/>
            <person name="Corrochano L.M."/>
            <person name="Kuo A."/>
            <person name="Marcet-Houben M."/>
            <person name="Polaino S."/>
            <person name="Salamov A."/>
            <person name="Villalobos J.M."/>
            <person name="Alvarez M.I."/>
            <person name="Avalos J."/>
            <person name="Benito E.P."/>
            <person name="Benoit I."/>
            <person name="Burger G."/>
            <person name="Camino L.P."/>
            <person name="Canovas D."/>
            <person name="Cerda-Olmedo E."/>
            <person name="Cheng J.-F."/>
            <person name="Dominguez A."/>
            <person name="Elias M."/>
            <person name="Eslava A.P."/>
            <person name="Glaser F."/>
            <person name="Grimwood J."/>
            <person name="Gutierrez G."/>
            <person name="Heitman J."/>
            <person name="Henrissat B."/>
            <person name="Iturriaga E.A."/>
            <person name="Lang B.F."/>
            <person name="Lavin J.L."/>
            <person name="Lee S."/>
            <person name="Li W."/>
            <person name="Lindquist E."/>
            <person name="Lopez-Garcia S."/>
            <person name="Luque E.M."/>
            <person name="Marcos A.T."/>
            <person name="Martin J."/>
            <person name="McCluskey K."/>
            <person name="Medina H.R."/>
            <person name="Miralles-Duran A."/>
            <person name="Miyazaki A."/>
            <person name="Munoz-Torres E."/>
            <person name="Oguiza J.A."/>
            <person name="Ohm R."/>
            <person name="Olmedo M."/>
            <person name="Orejas M."/>
            <person name="Ortiz-Castellanos L."/>
            <person name="Pisabarro A.G."/>
            <person name="Rodriguez-Romero J."/>
            <person name="Ruiz-Herrera J."/>
            <person name="Ruiz-Vazquez R."/>
            <person name="Sanz C."/>
            <person name="Schackwitz W."/>
            <person name="Schmutz J."/>
            <person name="Shahriari M."/>
            <person name="Shelest E."/>
            <person name="Silva-Franco F."/>
            <person name="Soanes D."/>
            <person name="Syed K."/>
            <person name="Tagua V.G."/>
            <person name="Talbot N.J."/>
            <person name="Thon M."/>
            <person name="De vries R.P."/>
            <person name="Wiebenga A."/>
            <person name="Yadav J.S."/>
            <person name="Braun E.L."/>
            <person name="Baker S."/>
            <person name="Garre V."/>
            <person name="Horwitz B."/>
            <person name="Torres-Martinez S."/>
            <person name="Idnurm A."/>
            <person name="Herrera-Estrella A."/>
            <person name="Gabaldon T."/>
            <person name="Grigoriev I.V."/>
        </authorList>
    </citation>
    <scope>NUCLEOTIDE SEQUENCE [LARGE SCALE GENOMIC DNA]</scope>
    <source>
        <strain evidence="2">NRRL 1555(-)</strain>
    </source>
</reference>
<evidence type="ECO:0000313" key="2">
    <source>
        <dbReference type="Proteomes" id="UP000077315"/>
    </source>
</evidence>
<dbReference type="OrthoDB" id="2285904at2759"/>
<gene>
    <name evidence="1" type="ORF">PHYBLDRAFT_62732</name>
</gene>